<dbReference type="EMBL" id="JBHPBY010000155">
    <property type="protein sequence ID" value="MFC1851123.1"/>
    <property type="molecule type" value="Genomic_DNA"/>
</dbReference>
<keyword evidence="1" id="KW-1133">Transmembrane helix</keyword>
<dbReference type="Pfam" id="PF07690">
    <property type="entry name" value="MFS_1"/>
    <property type="match status" value="1"/>
</dbReference>
<dbReference type="SUPFAM" id="SSF53335">
    <property type="entry name" value="S-adenosyl-L-methionine-dependent methyltransferases"/>
    <property type="match status" value="1"/>
</dbReference>
<evidence type="ECO:0000313" key="2">
    <source>
        <dbReference type="EMBL" id="MFC1851123.1"/>
    </source>
</evidence>
<feature type="transmembrane region" description="Helical" evidence="1">
    <location>
        <begin position="43"/>
        <end position="67"/>
    </location>
</feature>
<keyword evidence="3" id="KW-1185">Reference proteome</keyword>
<feature type="transmembrane region" description="Helical" evidence="1">
    <location>
        <begin position="426"/>
        <end position="443"/>
    </location>
</feature>
<keyword evidence="1" id="KW-0472">Membrane</keyword>
<proteinExistence type="predicted"/>
<dbReference type="InterPro" id="IPR001045">
    <property type="entry name" value="Spermi_synthase"/>
</dbReference>
<feature type="transmembrane region" description="Helical" evidence="1">
    <location>
        <begin position="399"/>
        <end position="420"/>
    </location>
</feature>
<feature type="transmembrane region" description="Helical" evidence="1">
    <location>
        <begin position="12"/>
        <end position="31"/>
    </location>
</feature>
<dbReference type="Pfam" id="PF01564">
    <property type="entry name" value="Spermine_synth"/>
    <property type="match status" value="1"/>
</dbReference>
<dbReference type="NCBIfam" id="NF037959">
    <property type="entry name" value="MFS_SpdSyn"/>
    <property type="match status" value="1"/>
</dbReference>
<feature type="transmembrane region" description="Helical" evidence="1">
    <location>
        <begin position="120"/>
        <end position="145"/>
    </location>
</feature>
<dbReference type="InterPro" id="IPR011701">
    <property type="entry name" value="MFS"/>
</dbReference>
<evidence type="ECO:0000256" key="1">
    <source>
        <dbReference type="SAM" id="Phobius"/>
    </source>
</evidence>
<organism evidence="2 3">
    <name type="scientific">candidate division CSSED10-310 bacterium</name>
    <dbReference type="NCBI Taxonomy" id="2855610"/>
    <lineage>
        <taxon>Bacteria</taxon>
        <taxon>Bacteria division CSSED10-310</taxon>
    </lineage>
</organism>
<dbReference type="Proteomes" id="UP001594351">
    <property type="component" value="Unassembled WGS sequence"/>
</dbReference>
<dbReference type="Gene3D" id="1.20.1250.20">
    <property type="entry name" value="MFS general substrate transporter like domains"/>
    <property type="match status" value="1"/>
</dbReference>
<feature type="transmembrane region" description="Helical" evidence="1">
    <location>
        <begin position="246"/>
        <end position="263"/>
    </location>
</feature>
<feature type="transmembrane region" description="Helical" evidence="1">
    <location>
        <begin position="188"/>
        <end position="210"/>
    </location>
</feature>
<dbReference type="PANTHER" id="PTHR11558">
    <property type="entry name" value="SPERMIDINE/SPERMINE SYNTHASE"/>
    <property type="match status" value="1"/>
</dbReference>
<dbReference type="InterPro" id="IPR036259">
    <property type="entry name" value="MFS_trans_sf"/>
</dbReference>
<feature type="transmembrane region" description="Helical" evidence="1">
    <location>
        <begin position="79"/>
        <end position="100"/>
    </location>
</feature>
<feature type="transmembrane region" description="Helical" evidence="1">
    <location>
        <begin position="355"/>
        <end position="379"/>
    </location>
</feature>
<sequence>MPKRRTDLSLDVIDKAVILCFFLTGCTGLAYEVVWSRQLALTFGAAAPSVGIVLASFMLGLGLGSLIVGQWADRLKRPLVAYAIIEGVIGVYALLFTLILKQVDSIYFQLFAVQFPGLTFIRIGLIFLLLLLPTFLMGGTLPLLSRYWIKKREQVHYGVGFLYGINTFGAVLGAFLSGYFLIASIGLAMTINIAAFINLLVMMISLSIGLGTPDQASIKSQQIRQENERLKQLSATSNSEYSQVRLFLLFMLYGFSGFSALAYEVCWTRLISVILGNNAYGLTAVLTAFLAGIASGGALAARYGNRIGCKIFTFYRFQVFIALSSLLIIVVIPQIPLLIGGIYKAYGFSFWLFNVMQLVLIFFILLLPTFCFGFIYPLIVDIITTRVVHLGTSIGKINLSNTFGATFGSLTMTFIFIPGIGLDHSLYLLAIINILIGLGILAIGRVRIMKWREVVIYSMSFMIALLLIWGLKSNTIEQILHGRIPIDWNILAVVEDVEGTVAVVEGPERPATKLVRRLYINGNPSASALKGPLQLEIFEGLLPISLHPKPEDILIIGLGTGITAGAVADYPGLNIDALEIISRIKEITSYFKNENLSILEHPRFNLFIEDGRQYLARTKKMYDVITTAPQHPAQVGSVHLYTEDYFQLCFDHLRADGLMAQWVPLYQLSKYDVRRIIFTMRQIFPVLSLWIINKDIIILGKKTYEPINFSNLEQKFRIPAFARAMRRIDVNNPYALFGLFHSTGAALQLENSRKNIISDDYPQLEFSSLRTVNNDTVPENLTYFINLVEHVHSEIPGFIQWRGEPEEA</sequence>
<reference evidence="2 3" key="1">
    <citation type="submission" date="2024-09" db="EMBL/GenBank/DDBJ databases">
        <title>Laminarin stimulates single cell rates of sulfate reduction while oxygen inhibits transcriptomic activity in coastal marine sediment.</title>
        <authorList>
            <person name="Lindsay M."/>
            <person name="Orcutt B."/>
            <person name="Emerson D."/>
            <person name="Stepanauskas R."/>
            <person name="D'Angelo T."/>
        </authorList>
    </citation>
    <scope>NUCLEOTIDE SEQUENCE [LARGE SCALE GENOMIC DNA]</scope>
    <source>
        <strain evidence="2">SAG AM-311-K15</strain>
    </source>
</reference>
<name>A0ABV6YY41_UNCC1</name>
<dbReference type="PROSITE" id="PS51257">
    <property type="entry name" value="PROKAR_LIPOPROTEIN"/>
    <property type="match status" value="1"/>
</dbReference>
<gene>
    <name evidence="2" type="ORF">ACFL27_13090</name>
</gene>
<evidence type="ECO:0000313" key="3">
    <source>
        <dbReference type="Proteomes" id="UP001594351"/>
    </source>
</evidence>
<dbReference type="PANTHER" id="PTHR11558:SF11">
    <property type="entry name" value="SPERMIDINE SYNTHASE"/>
    <property type="match status" value="1"/>
</dbReference>
<dbReference type="Gene3D" id="3.40.50.150">
    <property type="entry name" value="Vaccinia Virus protein VP39"/>
    <property type="match status" value="1"/>
</dbReference>
<feature type="transmembrane region" description="Helical" evidence="1">
    <location>
        <begin position="279"/>
        <end position="301"/>
    </location>
</feature>
<accession>A0ABV6YY41</accession>
<feature type="transmembrane region" description="Helical" evidence="1">
    <location>
        <begin position="157"/>
        <end position="182"/>
    </location>
</feature>
<protein>
    <submittedName>
        <fullName evidence="2">Fused MFS/spermidine synthase</fullName>
    </submittedName>
</protein>
<feature type="non-terminal residue" evidence="2">
    <location>
        <position position="808"/>
    </location>
</feature>
<dbReference type="InterPro" id="IPR029063">
    <property type="entry name" value="SAM-dependent_MTases_sf"/>
</dbReference>
<feature type="transmembrane region" description="Helical" evidence="1">
    <location>
        <begin position="313"/>
        <end position="335"/>
    </location>
</feature>
<keyword evidence="1" id="KW-0812">Transmembrane</keyword>
<comment type="caution">
    <text evidence="2">The sequence shown here is derived from an EMBL/GenBank/DDBJ whole genome shotgun (WGS) entry which is preliminary data.</text>
</comment>
<feature type="transmembrane region" description="Helical" evidence="1">
    <location>
        <begin position="455"/>
        <end position="471"/>
    </location>
</feature>
<dbReference type="SUPFAM" id="SSF103473">
    <property type="entry name" value="MFS general substrate transporter"/>
    <property type="match status" value="1"/>
</dbReference>